<dbReference type="NCBIfam" id="NF006667">
    <property type="entry name" value="PRK09212.1"/>
    <property type="match status" value="1"/>
</dbReference>
<dbReference type="SUPFAM" id="SSF52922">
    <property type="entry name" value="TK C-terminal domain-like"/>
    <property type="match status" value="1"/>
</dbReference>
<name>A0A5J5HNR2_9BACI</name>
<dbReference type="FunFam" id="3.40.50.970:FF:000001">
    <property type="entry name" value="Pyruvate dehydrogenase E1 beta subunit"/>
    <property type="match status" value="1"/>
</dbReference>
<dbReference type="Gene3D" id="3.40.50.970">
    <property type="match status" value="1"/>
</dbReference>
<evidence type="ECO:0000313" key="4">
    <source>
        <dbReference type="Proteomes" id="UP000326671"/>
    </source>
</evidence>
<evidence type="ECO:0000313" key="3">
    <source>
        <dbReference type="EMBL" id="KAA9022019.1"/>
    </source>
</evidence>
<reference evidence="3 4" key="1">
    <citation type="submission" date="2019-09" db="EMBL/GenBank/DDBJ databases">
        <title>Whole genome sequences of isolates from the Mars Exploration Rovers.</title>
        <authorList>
            <person name="Seuylemezian A."/>
            <person name="Vaishampayan P."/>
        </authorList>
    </citation>
    <scope>NUCLEOTIDE SEQUENCE [LARGE SCALE GENOMIC DNA]</scope>
    <source>
        <strain evidence="3 4">MER_TA_151</strain>
    </source>
</reference>
<evidence type="ECO:0000256" key="1">
    <source>
        <dbReference type="ARBA" id="ARBA00023002"/>
    </source>
</evidence>
<proteinExistence type="predicted"/>
<keyword evidence="4" id="KW-1185">Reference proteome</keyword>
<keyword evidence="1" id="KW-0560">Oxidoreductase</keyword>
<accession>A0A5J5HNR2</accession>
<dbReference type="CDD" id="cd07036">
    <property type="entry name" value="TPP_PYR_E1-PDHc-beta_like"/>
    <property type="match status" value="1"/>
</dbReference>
<dbReference type="AlphaFoldDB" id="A0A5J5HNR2"/>
<feature type="domain" description="Transketolase-like pyrimidine-binding" evidence="2">
    <location>
        <begin position="6"/>
        <end position="198"/>
    </location>
</feature>
<dbReference type="GO" id="GO:0016491">
    <property type="term" value="F:oxidoreductase activity"/>
    <property type="evidence" value="ECO:0007669"/>
    <property type="project" value="UniProtKB-KW"/>
</dbReference>
<dbReference type="InterPro" id="IPR009014">
    <property type="entry name" value="Transketo_C/PFOR_II"/>
</dbReference>
<dbReference type="SUPFAM" id="SSF52518">
    <property type="entry name" value="Thiamin diphosphate-binding fold (THDP-binding)"/>
    <property type="match status" value="1"/>
</dbReference>
<dbReference type="Gene3D" id="3.40.50.920">
    <property type="match status" value="1"/>
</dbReference>
<organism evidence="3 4">
    <name type="scientific">Niallia endozanthoxylica</name>
    <dbReference type="NCBI Taxonomy" id="2036016"/>
    <lineage>
        <taxon>Bacteria</taxon>
        <taxon>Bacillati</taxon>
        <taxon>Bacillota</taxon>
        <taxon>Bacilli</taxon>
        <taxon>Bacillales</taxon>
        <taxon>Bacillaceae</taxon>
        <taxon>Niallia</taxon>
    </lineage>
</organism>
<gene>
    <name evidence="3" type="ORF">F4V44_15955</name>
</gene>
<protein>
    <submittedName>
        <fullName evidence="3">Alpha-ketoacid dehydrogenase subunit beta</fullName>
    </submittedName>
</protein>
<dbReference type="InterPro" id="IPR033248">
    <property type="entry name" value="Transketolase_C"/>
</dbReference>
<comment type="caution">
    <text evidence="3">The sequence shown here is derived from an EMBL/GenBank/DDBJ whole genome shotgun (WGS) entry which is preliminary data.</text>
</comment>
<dbReference type="RefSeq" id="WP_150441014.1">
    <property type="nucleotide sequence ID" value="NZ_VYKL01000025.1"/>
</dbReference>
<sequence length="352" mass="37859">MTKREVTFMTAITEAMSQAMRKDETVILIGTDVAGGAEVDHLVKDDGRYDDAFGGVFGLSKGMVTEFGRGRVIDTPIAEHAYFGAAVGAAATGLRPIAELMFNDFVGFALDPILNQAAKMRYMFGGKAKIPLTVRTVHGAGVGAAAQHSQTLYGMFGAIPGVKVVVPSNPYDAKGLMLAAIEEDNTVVFSEDKTLYGMKGEVPEEYYTIEIGKANITREGTDLTIVAIGKMVHVAHTVAETLDKDGISVEVIDLRTVAPWDEETVLNSVKKTGRLIVMDESNPHNNTATDIASVVADKAFDYLDGPIKTVCAPNTPVPFAFNLEQAYIPDANKVLTVAEELIADLKKQQVRN</sequence>
<evidence type="ECO:0000259" key="2">
    <source>
        <dbReference type="SMART" id="SM00861"/>
    </source>
</evidence>
<dbReference type="OrthoDB" id="9771835at2"/>
<dbReference type="Pfam" id="PF02779">
    <property type="entry name" value="Transket_pyr"/>
    <property type="match status" value="1"/>
</dbReference>
<dbReference type="InterPro" id="IPR029061">
    <property type="entry name" value="THDP-binding"/>
</dbReference>
<dbReference type="InterPro" id="IPR005475">
    <property type="entry name" value="Transketolase-like_Pyr-bd"/>
</dbReference>
<dbReference type="Proteomes" id="UP000326671">
    <property type="component" value="Unassembled WGS sequence"/>
</dbReference>
<dbReference type="FunFam" id="3.40.50.920:FF:000001">
    <property type="entry name" value="Pyruvate dehydrogenase E1 beta subunit"/>
    <property type="match status" value="1"/>
</dbReference>
<dbReference type="SMART" id="SM00861">
    <property type="entry name" value="Transket_pyr"/>
    <property type="match status" value="1"/>
</dbReference>
<dbReference type="EMBL" id="VYKL01000025">
    <property type="protein sequence ID" value="KAA9022019.1"/>
    <property type="molecule type" value="Genomic_DNA"/>
</dbReference>
<dbReference type="PANTHER" id="PTHR43257">
    <property type="entry name" value="PYRUVATE DEHYDROGENASE E1 COMPONENT BETA SUBUNIT"/>
    <property type="match status" value="1"/>
</dbReference>
<dbReference type="PANTHER" id="PTHR43257:SF3">
    <property type="entry name" value="ACETOIN:2,6-DICHLOROPHENOLINDOPHENOL OXIDOREDUCTASE SUBUNIT BETA"/>
    <property type="match status" value="1"/>
</dbReference>
<dbReference type="Pfam" id="PF02780">
    <property type="entry name" value="Transketolase_C"/>
    <property type="match status" value="1"/>
</dbReference>